<dbReference type="OrthoDB" id="333097at2759"/>
<dbReference type="Gene3D" id="3.10.120.10">
    <property type="entry name" value="Cytochrome b5-like heme/steroid binding domain"/>
    <property type="match status" value="1"/>
</dbReference>
<dbReference type="SUPFAM" id="SSF55856">
    <property type="entry name" value="Cytochrome b5-like heme/steroid binding domain"/>
    <property type="match status" value="1"/>
</dbReference>
<feature type="region of interest" description="Disordered" evidence="5">
    <location>
        <begin position="302"/>
        <end position="354"/>
    </location>
</feature>
<feature type="compositionally biased region" description="Low complexity" evidence="5">
    <location>
        <begin position="9"/>
        <end position="23"/>
    </location>
</feature>
<evidence type="ECO:0000256" key="1">
    <source>
        <dbReference type="ARBA" id="ARBA00022617"/>
    </source>
</evidence>
<dbReference type="InterPro" id="IPR018506">
    <property type="entry name" value="Cyt_B5_heme-BS"/>
</dbReference>
<dbReference type="GO" id="GO:0004128">
    <property type="term" value="F:cytochrome-b5 reductase activity, acting on NAD(P)H"/>
    <property type="evidence" value="ECO:0007669"/>
    <property type="project" value="TreeGrafter"/>
</dbReference>
<dbReference type="InterPro" id="IPR051872">
    <property type="entry name" value="Cytochrome_b5/Flavoprotein_Rdt"/>
</dbReference>
<dbReference type="GO" id="GO:0046872">
    <property type="term" value="F:metal ion binding"/>
    <property type="evidence" value="ECO:0007669"/>
    <property type="project" value="UniProtKB-UniRule"/>
</dbReference>
<keyword evidence="8" id="KW-1185">Reference proteome</keyword>
<accession>A0A2C6KMF2</accession>
<keyword evidence="3 4" id="KW-0408">Iron</keyword>
<evidence type="ECO:0000256" key="5">
    <source>
        <dbReference type="SAM" id="MobiDB-lite"/>
    </source>
</evidence>
<dbReference type="SMART" id="SM01117">
    <property type="entry name" value="Cyt-b5"/>
    <property type="match status" value="1"/>
</dbReference>
<feature type="domain" description="Cytochrome b5 heme-binding" evidence="6">
    <location>
        <begin position="387"/>
        <end position="463"/>
    </location>
</feature>
<dbReference type="PANTHER" id="PTHR46237">
    <property type="entry name" value="CYTOCHROME B5 REDUCTASE 4 FAMILY MEMBER"/>
    <property type="match status" value="1"/>
</dbReference>
<proteinExistence type="inferred from homology"/>
<dbReference type="VEuPathDB" id="ToxoDB:CSUI_004500"/>
<sequence length="463" mass="50388">MATPEMAEPFSSSSSSFSCPSSSCVFPVSGKFSVTLLQRKRGASPESFSPTCSSATSPPSSFRALEKLSYVWQRQDGSLVEDLVKEFEMKMKSLLLSYEPRDASLDESSLHLVVQHANIHSSLIESFSSSSLLSVSLHCLLSPQGHLEEEHGETSLTDLRSLFFHSPHSNPPSHIQVYLSSPPRPPNLASAQPTSACSKPAFLFFSPHLPFTPPSSRVNLPREEKAAVYSPDQKDSPSSFNSPSSHVCRDLEQEHSDTGDVTSSSSSCLARAFAGLSVQTPPPQITVPPGSDFPERMKAVRRHGGMQENLSSSGEGDLSEQDSKRNEGTQSSSKKKNGQVKKTGNSSSLVVPAGYGSAGQARFRELMASNKNTPPGAASSLSGEETVRRISLEELSRHKSRENIWVALDGDVYDITQYLSFHPGGARILLDYGGKDVSEAFRRYHPWVNAKHILAYNRVGILE</sequence>
<protein>
    <submittedName>
        <fullName evidence="7">Cytochrome b5 family heme steroid binding domain-containing protein</fullName>
    </submittedName>
</protein>
<dbReference type="RefSeq" id="XP_067923330.1">
    <property type="nucleotide sequence ID" value="XM_068064691.1"/>
</dbReference>
<dbReference type="InterPro" id="IPR001199">
    <property type="entry name" value="Cyt_B5-like_heme/steroid-bd"/>
</dbReference>
<feature type="compositionally biased region" description="Polar residues" evidence="5">
    <location>
        <begin position="340"/>
        <end position="349"/>
    </location>
</feature>
<dbReference type="PANTHER" id="PTHR46237:SF1">
    <property type="entry name" value="CYTOCHROME B5 REDUCTASE 4"/>
    <property type="match status" value="1"/>
</dbReference>
<feature type="compositionally biased region" description="Low complexity" evidence="5">
    <location>
        <begin position="236"/>
        <end position="245"/>
    </location>
</feature>
<comment type="similarity">
    <text evidence="4">Belongs to the cytochrome b5 family.</text>
</comment>
<dbReference type="EMBL" id="MIGC01002115">
    <property type="protein sequence ID" value="PHJ21650.1"/>
    <property type="molecule type" value="Genomic_DNA"/>
</dbReference>
<dbReference type="GeneID" id="94427902"/>
<dbReference type="PROSITE" id="PS50255">
    <property type="entry name" value="CYTOCHROME_B5_2"/>
    <property type="match status" value="1"/>
</dbReference>
<evidence type="ECO:0000313" key="7">
    <source>
        <dbReference type="EMBL" id="PHJ21650.1"/>
    </source>
</evidence>
<evidence type="ECO:0000259" key="6">
    <source>
        <dbReference type="PROSITE" id="PS50255"/>
    </source>
</evidence>
<name>A0A2C6KMF2_9APIC</name>
<organism evidence="7 8">
    <name type="scientific">Cystoisospora suis</name>
    <dbReference type="NCBI Taxonomy" id="483139"/>
    <lineage>
        <taxon>Eukaryota</taxon>
        <taxon>Sar</taxon>
        <taxon>Alveolata</taxon>
        <taxon>Apicomplexa</taxon>
        <taxon>Conoidasida</taxon>
        <taxon>Coccidia</taxon>
        <taxon>Eucoccidiorida</taxon>
        <taxon>Eimeriorina</taxon>
        <taxon>Sarcocystidae</taxon>
        <taxon>Cystoisospora</taxon>
    </lineage>
</organism>
<evidence type="ECO:0000313" key="8">
    <source>
        <dbReference type="Proteomes" id="UP000221165"/>
    </source>
</evidence>
<keyword evidence="2 4" id="KW-0479">Metal-binding</keyword>
<dbReference type="GO" id="GO:0005737">
    <property type="term" value="C:cytoplasm"/>
    <property type="evidence" value="ECO:0007669"/>
    <property type="project" value="TreeGrafter"/>
</dbReference>
<evidence type="ECO:0000256" key="3">
    <source>
        <dbReference type="ARBA" id="ARBA00023004"/>
    </source>
</evidence>
<gene>
    <name evidence="7" type="ORF">CSUI_004500</name>
</gene>
<reference evidence="7 8" key="1">
    <citation type="journal article" date="2017" name="Int. J. Parasitol.">
        <title>The genome of the protozoan parasite Cystoisospora suis and a reverse vaccinology approach to identify vaccine candidates.</title>
        <authorList>
            <person name="Palmieri N."/>
            <person name="Shrestha A."/>
            <person name="Ruttkowski B."/>
            <person name="Beck T."/>
            <person name="Vogl C."/>
            <person name="Tomley F."/>
            <person name="Blake D.P."/>
            <person name="Joachim A."/>
        </authorList>
    </citation>
    <scope>NUCLEOTIDE SEQUENCE [LARGE SCALE GENOMIC DNA]</scope>
    <source>
        <strain evidence="7 8">Wien I</strain>
    </source>
</reference>
<dbReference type="Pfam" id="PF00173">
    <property type="entry name" value="Cyt-b5"/>
    <property type="match status" value="1"/>
</dbReference>
<dbReference type="Proteomes" id="UP000221165">
    <property type="component" value="Unassembled WGS sequence"/>
</dbReference>
<dbReference type="AlphaFoldDB" id="A0A2C6KMF2"/>
<evidence type="ECO:0000256" key="2">
    <source>
        <dbReference type="ARBA" id="ARBA00022723"/>
    </source>
</evidence>
<dbReference type="PRINTS" id="PR00363">
    <property type="entry name" value="CYTOCHROMEB5"/>
</dbReference>
<dbReference type="PROSITE" id="PS00191">
    <property type="entry name" value="CYTOCHROME_B5_1"/>
    <property type="match status" value="1"/>
</dbReference>
<dbReference type="InterPro" id="IPR036400">
    <property type="entry name" value="Cyt_B5-like_heme/steroid_sf"/>
</dbReference>
<feature type="region of interest" description="Disordered" evidence="5">
    <location>
        <begin position="1"/>
        <end position="23"/>
    </location>
</feature>
<dbReference type="GO" id="GO:0020037">
    <property type="term" value="F:heme binding"/>
    <property type="evidence" value="ECO:0007669"/>
    <property type="project" value="UniProtKB-UniRule"/>
</dbReference>
<evidence type="ECO:0000256" key="4">
    <source>
        <dbReference type="RuleBase" id="RU362121"/>
    </source>
</evidence>
<comment type="caution">
    <text evidence="7">The sequence shown here is derived from an EMBL/GenBank/DDBJ whole genome shotgun (WGS) entry which is preliminary data.</text>
</comment>
<keyword evidence="1 4" id="KW-0349">Heme</keyword>
<feature type="compositionally biased region" description="Basic and acidic residues" evidence="5">
    <location>
        <begin position="247"/>
        <end position="258"/>
    </location>
</feature>
<feature type="region of interest" description="Disordered" evidence="5">
    <location>
        <begin position="225"/>
        <end position="264"/>
    </location>
</feature>